<protein>
    <recommendedName>
        <fullName evidence="4">DUF4175 domain-containing protein</fullName>
    </recommendedName>
</protein>
<dbReference type="RefSeq" id="WP_186816493.1">
    <property type="nucleotide sequence ID" value="NZ_BAAARM010000003.1"/>
</dbReference>
<evidence type="ECO:0000313" key="3">
    <source>
        <dbReference type="Proteomes" id="UP000321181"/>
    </source>
</evidence>
<dbReference type="Proteomes" id="UP000321181">
    <property type="component" value="Unassembled WGS sequence"/>
</dbReference>
<evidence type="ECO:0000313" key="2">
    <source>
        <dbReference type="EMBL" id="GEO34186.1"/>
    </source>
</evidence>
<gene>
    <name evidence="2" type="ORF">CAE01nite_19110</name>
</gene>
<name>A0A512DCK1_9CELL</name>
<evidence type="ECO:0008006" key="4">
    <source>
        <dbReference type="Google" id="ProtNLM"/>
    </source>
</evidence>
<accession>A0A512DCK1</accession>
<keyword evidence="1" id="KW-0472">Membrane</keyword>
<keyword evidence="1" id="KW-0812">Transmembrane</keyword>
<comment type="caution">
    <text evidence="2">The sequence shown here is derived from an EMBL/GenBank/DDBJ whole genome shotgun (WGS) entry which is preliminary data.</text>
</comment>
<dbReference type="AlphaFoldDB" id="A0A512DCK1"/>
<proteinExistence type="predicted"/>
<reference evidence="2 3" key="1">
    <citation type="submission" date="2019-07" db="EMBL/GenBank/DDBJ databases">
        <title>Whole genome shotgun sequence of Cellulomonas aerilata NBRC 106308.</title>
        <authorList>
            <person name="Hosoyama A."/>
            <person name="Uohara A."/>
            <person name="Ohji S."/>
            <person name="Ichikawa N."/>
        </authorList>
    </citation>
    <scope>NUCLEOTIDE SEQUENCE [LARGE SCALE GENOMIC DNA]</scope>
    <source>
        <strain evidence="2 3">NBRC 106308</strain>
    </source>
</reference>
<feature type="transmembrane region" description="Helical" evidence="1">
    <location>
        <begin position="27"/>
        <end position="44"/>
    </location>
</feature>
<sequence>MPSWLLIIVVGVVLLILGVAIEAAKILIWIGVAVLVIGLVLSIVRRGKARV</sequence>
<dbReference type="EMBL" id="BJYY01000013">
    <property type="protein sequence ID" value="GEO34186.1"/>
    <property type="molecule type" value="Genomic_DNA"/>
</dbReference>
<feature type="transmembrane region" description="Helical" evidence="1">
    <location>
        <begin position="5"/>
        <end position="21"/>
    </location>
</feature>
<keyword evidence="1" id="KW-1133">Transmembrane helix</keyword>
<keyword evidence="3" id="KW-1185">Reference proteome</keyword>
<organism evidence="2 3">
    <name type="scientific">Cellulomonas aerilata</name>
    <dbReference type="NCBI Taxonomy" id="515326"/>
    <lineage>
        <taxon>Bacteria</taxon>
        <taxon>Bacillati</taxon>
        <taxon>Actinomycetota</taxon>
        <taxon>Actinomycetes</taxon>
        <taxon>Micrococcales</taxon>
        <taxon>Cellulomonadaceae</taxon>
        <taxon>Cellulomonas</taxon>
    </lineage>
</organism>
<evidence type="ECO:0000256" key="1">
    <source>
        <dbReference type="SAM" id="Phobius"/>
    </source>
</evidence>